<dbReference type="STRING" id="642780.SAMN04488570_0199"/>
<evidence type="ECO:0000256" key="1">
    <source>
        <dbReference type="SAM" id="Phobius"/>
    </source>
</evidence>
<evidence type="ECO:0000313" key="3">
    <source>
        <dbReference type="Proteomes" id="UP000198859"/>
    </source>
</evidence>
<proteinExistence type="predicted"/>
<reference evidence="3" key="1">
    <citation type="submission" date="2016-10" db="EMBL/GenBank/DDBJ databases">
        <authorList>
            <person name="Varghese N."/>
            <person name="Submissions S."/>
        </authorList>
    </citation>
    <scope>NUCLEOTIDE SEQUENCE [LARGE SCALE GENOMIC DNA]</scope>
    <source>
        <strain evidence="3">DSM 22127</strain>
    </source>
</reference>
<gene>
    <name evidence="2" type="ORF">SAMN04488570_0199</name>
</gene>
<dbReference type="Proteomes" id="UP000198859">
    <property type="component" value="Chromosome I"/>
</dbReference>
<accession>A0A1H1LG19</accession>
<keyword evidence="1" id="KW-1133">Transmembrane helix</keyword>
<sequence>MSAFAAVMTVAGAGCAVATVWIVVLLVRDRTPDRWLLNLLAAVEVLLLLLLVLGVVRALGDGAPDALPVVEYVGYLVGTVLLLPAGVVWSVGERTRGGTAVLLVAVLLVPFMFLRLSDIWTLAGMRAGG</sequence>
<feature type="transmembrane region" description="Helical" evidence="1">
    <location>
        <begin position="39"/>
        <end position="60"/>
    </location>
</feature>
<keyword evidence="1" id="KW-0812">Transmembrane</keyword>
<keyword evidence="3" id="KW-1185">Reference proteome</keyword>
<feature type="transmembrane region" description="Helical" evidence="1">
    <location>
        <begin position="72"/>
        <end position="91"/>
    </location>
</feature>
<name>A0A1H1LG19_9ACTN</name>
<protein>
    <recommendedName>
        <fullName evidence="4">Integral membrane protein</fullName>
    </recommendedName>
</protein>
<feature type="transmembrane region" description="Helical" evidence="1">
    <location>
        <begin position="98"/>
        <end position="116"/>
    </location>
</feature>
<dbReference type="AlphaFoldDB" id="A0A1H1LG19"/>
<evidence type="ECO:0000313" key="2">
    <source>
        <dbReference type="EMBL" id="SDR73367.1"/>
    </source>
</evidence>
<evidence type="ECO:0008006" key="4">
    <source>
        <dbReference type="Google" id="ProtNLM"/>
    </source>
</evidence>
<organism evidence="2 3">
    <name type="scientific">Nocardioides scoriae</name>
    <dbReference type="NCBI Taxonomy" id="642780"/>
    <lineage>
        <taxon>Bacteria</taxon>
        <taxon>Bacillati</taxon>
        <taxon>Actinomycetota</taxon>
        <taxon>Actinomycetes</taxon>
        <taxon>Propionibacteriales</taxon>
        <taxon>Nocardioidaceae</taxon>
        <taxon>Nocardioides</taxon>
    </lineage>
</organism>
<feature type="transmembrane region" description="Helical" evidence="1">
    <location>
        <begin position="6"/>
        <end position="27"/>
    </location>
</feature>
<dbReference type="EMBL" id="LT629757">
    <property type="protein sequence ID" value="SDR73367.1"/>
    <property type="molecule type" value="Genomic_DNA"/>
</dbReference>
<dbReference type="RefSeq" id="WP_091725197.1">
    <property type="nucleotide sequence ID" value="NZ_LT629757.1"/>
</dbReference>
<keyword evidence="1" id="KW-0472">Membrane</keyword>